<feature type="domain" description="Disease resistance N-terminal" evidence="6">
    <location>
        <begin position="12"/>
        <end position="103"/>
    </location>
</feature>
<reference evidence="8 9" key="1">
    <citation type="journal article" date="2024" name="Plant J.">
        <title>Genome sequences and population genomics reveal climatic adaptation and genomic divergence between two closely related sweetgum species.</title>
        <authorList>
            <person name="Xu W.Q."/>
            <person name="Ren C.Q."/>
            <person name="Zhang X.Y."/>
            <person name="Comes H.P."/>
            <person name="Liu X.H."/>
            <person name="Li Y.G."/>
            <person name="Kettle C.J."/>
            <person name="Jalonen R."/>
            <person name="Gaisberger H."/>
            <person name="Ma Y.Z."/>
            <person name="Qiu Y.X."/>
        </authorList>
    </citation>
    <scope>NUCLEOTIDE SEQUENCE [LARGE SCALE GENOMIC DNA]</scope>
    <source>
        <strain evidence="8">Hangzhou</strain>
    </source>
</reference>
<sequence length="761" mass="87036">MGDPISLVVTPIVKKLIDQSSSLIKERYLRVKGLKKDVEELTEHLTTIQYVLEDAEEKQVNDRALKDWLLKLKGAAYDADDLLDVFQTKACQWNKKQQESNFRAIPSMQKNSDKNDIAHKIKKLLERLDKISKEKEKFQLNQLQVNGGRPQTPDRPLTDDLWTVNDEDWESLQRLLKQGGKGSRVLVTSRITTISENLCAKPCYRLSYLPDEKYGQQPSLEMIKSSKKLRAILLRGYDLKNLGQSLDKMFHAMSYVRVLDLSSSTMLTLPKSIEKLELLRYLDLSNTEIKELPNTICNLSNLQTLKLLRCLWLFELPEDLSNLISLRHLELDDMFWNKVLCLGHLPHLRQLYIKGMLDLEEWSTWEAKRPSQLDTLKISNCPNLTKLPPFFPTLRVLKIKNCKSLKALPVVFSLKFLILIDNLALEDWNEVQFKCICNETNQGEPTIRYSFMNLLELKVNGCPKLQALPNVFFPQKLEISECELLTTLPVTEHAQRFQHMALDSCPDGTLVKAIPNSSSLYSLVISNISNLITLPKWPNLPGLKALYIRGCKDLESLAEEEERSFQSLTSLKLLSIRDCPKLVALPKEGLPTALECMTIGAVKLDDGRWTMEYYASNILLSMKKWFDNKSGYVCFELYASEENIEVAKLSHVCWLDVRGKFMISELCAGIVYEIVYVVKLPKGGTGWELPITLRLALPGGNARERQVSLLEKPRGEWIELNVGNFRVEDGENGEVNFDLMEHGGHWKTGLLIKSVIIRPKN</sequence>
<gene>
    <name evidence="8" type="ORF">L1049_002833</name>
</gene>
<dbReference type="InterPro" id="IPR055414">
    <property type="entry name" value="LRR_R13L4/SHOC2-like"/>
</dbReference>
<keyword evidence="4" id="KW-0067">ATP-binding</keyword>
<proteinExistence type="predicted"/>
<evidence type="ECO:0000256" key="2">
    <source>
        <dbReference type="ARBA" id="ARBA00022741"/>
    </source>
</evidence>
<feature type="coiled-coil region" evidence="5">
    <location>
        <begin position="114"/>
        <end position="141"/>
    </location>
</feature>
<protein>
    <recommendedName>
        <fullName evidence="10">Rx N-terminal domain-containing protein</fullName>
    </recommendedName>
</protein>
<dbReference type="Pfam" id="PF23598">
    <property type="entry name" value="LRR_14"/>
    <property type="match status" value="1"/>
</dbReference>
<evidence type="ECO:0000256" key="5">
    <source>
        <dbReference type="SAM" id="Coils"/>
    </source>
</evidence>
<dbReference type="Pfam" id="PF18052">
    <property type="entry name" value="Rx_N"/>
    <property type="match status" value="1"/>
</dbReference>
<evidence type="ECO:0000256" key="4">
    <source>
        <dbReference type="ARBA" id="ARBA00022840"/>
    </source>
</evidence>
<dbReference type="SUPFAM" id="SSF52058">
    <property type="entry name" value="L domain-like"/>
    <property type="match status" value="2"/>
</dbReference>
<evidence type="ECO:0000259" key="7">
    <source>
        <dbReference type="Pfam" id="PF23598"/>
    </source>
</evidence>
<dbReference type="PANTHER" id="PTHR36766">
    <property type="entry name" value="PLANT BROAD-SPECTRUM MILDEW RESISTANCE PROTEIN RPW8"/>
    <property type="match status" value="1"/>
</dbReference>
<comment type="caution">
    <text evidence="8">The sequence shown here is derived from an EMBL/GenBank/DDBJ whole genome shotgun (WGS) entry which is preliminary data.</text>
</comment>
<dbReference type="InterPro" id="IPR041118">
    <property type="entry name" value="Rx_N"/>
</dbReference>
<keyword evidence="3" id="KW-0611">Plant defense</keyword>
<evidence type="ECO:0000256" key="3">
    <source>
        <dbReference type="ARBA" id="ARBA00022821"/>
    </source>
</evidence>
<evidence type="ECO:0000256" key="1">
    <source>
        <dbReference type="ARBA" id="ARBA00022737"/>
    </source>
</evidence>
<dbReference type="InterPro" id="IPR025886">
    <property type="entry name" value="PP2-like"/>
</dbReference>
<dbReference type="EMBL" id="JBBPBK010000013">
    <property type="protein sequence ID" value="KAK9272460.1"/>
    <property type="molecule type" value="Genomic_DNA"/>
</dbReference>
<dbReference type="AlphaFoldDB" id="A0AAP0R7R0"/>
<dbReference type="Pfam" id="PF14299">
    <property type="entry name" value="PP2"/>
    <property type="match status" value="1"/>
</dbReference>
<dbReference type="InterPro" id="IPR032675">
    <property type="entry name" value="LRR_dom_sf"/>
</dbReference>
<organism evidence="8 9">
    <name type="scientific">Liquidambar formosana</name>
    <name type="common">Formosan gum</name>
    <dbReference type="NCBI Taxonomy" id="63359"/>
    <lineage>
        <taxon>Eukaryota</taxon>
        <taxon>Viridiplantae</taxon>
        <taxon>Streptophyta</taxon>
        <taxon>Embryophyta</taxon>
        <taxon>Tracheophyta</taxon>
        <taxon>Spermatophyta</taxon>
        <taxon>Magnoliopsida</taxon>
        <taxon>eudicotyledons</taxon>
        <taxon>Gunneridae</taxon>
        <taxon>Pentapetalae</taxon>
        <taxon>Saxifragales</taxon>
        <taxon>Altingiaceae</taxon>
        <taxon>Liquidambar</taxon>
    </lineage>
</organism>
<dbReference type="InterPro" id="IPR038005">
    <property type="entry name" value="RX-like_CC"/>
</dbReference>
<dbReference type="Gene3D" id="3.80.10.10">
    <property type="entry name" value="Ribonuclease Inhibitor"/>
    <property type="match status" value="2"/>
</dbReference>
<evidence type="ECO:0008006" key="10">
    <source>
        <dbReference type="Google" id="ProtNLM"/>
    </source>
</evidence>
<dbReference type="GO" id="GO:0005524">
    <property type="term" value="F:ATP binding"/>
    <property type="evidence" value="ECO:0007669"/>
    <property type="project" value="UniProtKB-KW"/>
</dbReference>
<feature type="domain" description="Disease resistance R13L4/SHOC-2-like LRR" evidence="7">
    <location>
        <begin position="230"/>
        <end position="360"/>
    </location>
</feature>
<dbReference type="Proteomes" id="UP001415857">
    <property type="component" value="Unassembled WGS sequence"/>
</dbReference>
<keyword evidence="2" id="KW-0547">Nucleotide-binding</keyword>
<keyword evidence="5" id="KW-0175">Coiled coil</keyword>
<name>A0AAP0R7R0_LIQFO</name>
<dbReference type="GO" id="GO:0006952">
    <property type="term" value="P:defense response"/>
    <property type="evidence" value="ECO:0007669"/>
    <property type="project" value="UniProtKB-KW"/>
</dbReference>
<evidence type="ECO:0000313" key="8">
    <source>
        <dbReference type="EMBL" id="KAK9272460.1"/>
    </source>
</evidence>
<evidence type="ECO:0000313" key="9">
    <source>
        <dbReference type="Proteomes" id="UP001415857"/>
    </source>
</evidence>
<keyword evidence="1" id="KW-0677">Repeat</keyword>
<keyword evidence="9" id="KW-1185">Reference proteome</keyword>
<dbReference type="PANTHER" id="PTHR36766:SF40">
    <property type="entry name" value="DISEASE RESISTANCE PROTEIN RGA3"/>
    <property type="match status" value="1"/>
</dbReference>
<dbReference type="Gene3D" id="1.20.5.4130">
    <property type="match status" value="1"/>
</dbReference>
<evidence type="ECO:0000259" key="6">
    <source>
        <dbReference type="Pfam" id="PF18052"/>
    </source>
</evidence>
<dbReference type="CDD" id="cd14798">
    <property type="entry name" value="RX-CC_like"/>
    <property type="match status" value="1"/>
</dbReference>
<accession>A0AAP0R7R0</accession>